<sequence length="202" mass="22349">MTTVVVVKKAGQIAIAADTLVTFGDTRLAHRYEDNTKIFKVDTDDGPSYIGMAGTVAHFPVLRKAMGSMPREILRLGSKDDVFDTFTKLHPYLKDNFFLQTKEEDSDPYESSQFSVVIANASGIYGLYSYREVFEFKEFWGIGSGRSFALGAMHAAYGRAKTAREVAEAGIAAGCEFDRNSELPCDIFTIKSKDAKEPKEAK</sequence>
<dbReference type="Proteomes" id="UP000806285">
    <property type="component" value="Unassembled WGS sequence"/>
</dbReference>
<dbReference type="Gene3D" id="3.60.20.10">
    <property type="entry name" value="Glutamine Phosphoribosylpyrophosphate, subunit 1, domain 1"/>
    <property type="match status" value="1"/>
</dbReference>
<reference evidence="1 2" key="1">
    <citation type="submission" date="2020-10" db="EMBL/GenBank/DDBJ databases">
        <title>Ramlibacter sp. HM2 16S ribosomal RNA gene Genome sequencing and assembly.</title>
        <authorList>
            <person name="Kang M."/>
        </authorList>
    </citation>
    <scope>NUCLEOTIDE SEQUENCE [LARGE SCALE GENOMIC DNA]</scope>
    <source>
        <strain evidence="1 2">HM2</strain>
    </source>
</reference>
<protein>
    <submittedName>
        <fullName evidence="1">MFS transporter</fullName>
    </submittedName>
</protein>
<dbReference type="Pfam" id="PF00227">
    <property type="entry name" value="Proteasome"/>
    <property type="match status" value="1"/>
</dbReference>
<dbReference type="EMBL" id="JADDIV010000003">
    <property type="protein sequence ID" value="MBE7368436.1"/>
    <property type="molecule type" value="Genomic_DNA"/>
</dbReference>
<dbReference type="InterPro" id="IPR029055">
    <property type="entry name" value="Ntn_hydrolases_N"/>
</dbReference>
<gene>
    <name evidence="1" type="ORF">IM787_12830</name>
</gene>
<dbReference type="CDD" id="cd01906">
    <property type="entry name" value="proteasome_protease_HslV"/>
    <property type="match status" value="1"/>
</dbReference>
<organism evidence="1 2">
    <name type="scientific">Ramlibacter pallidus</name>
    <dbReference type="NCBI Taxonomy" id="2780087"/>
    <lineage>
        <taxon>Bacteria</taxon>
        <taxon>Pseudomonadati</taxon>
        <taxon>Pseudomonadota</taxon>
        <taxon>Betaproteobacteria</taxon>
        <taxon>Burkholderiales</taxon>
        <taxon>Comamonadaceae</taxon>
        <taxon>Ramlibacter</taxon>
    </lineage>
</organism>
<accession>A0ABR9S4J3</accession>
<dbReference type="RefSeq" id="WP_193677026.1">
    <property type="nucleotide sequence ID" value="NZ_JADDIV010000003.1"/>
</dbReference>
<keyword evidence="2" id="KW-1185">Reference proteome</keyword>
<comment type="caution">
    <text evidence="1">The sequence shown here is derived from an EMBL/GenBank/DDBJ whole genome shotgun (WGS) entry which is preliminary data.</text>
</comment>
<dbReference type="InterPro" id="IPR001353">
    <property type="entry name" value="Proteasome_sua/b"/>
</dbReference>
<proteinExistence type="predicted"/>
<evidence type="ECO:0000313" key="1">
    <source>
        <dbReference type="EMBL" id="MBE7368436.1"/>
    </source>
</evidence>
<dbReference type="SUPFAM" id="SSF56235">
    <property type="entry name" value="N-terminal nucleophile aminohydrolases (Ntn hydrolases)"/>
    <property type="match status" value="1"/>
</dbReference>
<name>A0ABR9S4J3_9BURK</name>
<evidence type="ECO:0000313" key="2">
    <source>
        <dbReference type="Proteomes" id="UP000806285"/>
    </source>
</evidence>